<dbReference type="Pfam" id="PF01467">
    <property type="entry name" value="CTP_transf_like"/>
    <property type="match status" value="1"/>
</dbReference>
<evidence type="ECO:0000256" key="7">
    <source>
        <dbReference type="ARBA" id="ARBA00022840"/>
    </source>
</evidence>
<evidence type="ECO:0000256" key="6">
    <source>
        <dbReference type="ARBA" id="ARBA00022741"/>
    </source>
</evidence>
<dbReference type="RefSeq" id="WP_179939711.1">
    <property type="nucleotide sequence ID" value="NZ_JACBYF010000001.1"/>
</dbReference>
<comment type="similarity">
    <text evidence="10">Belongs to the NadD family.</text>
</comment>
<dbReference type="Proteomes" id="UP000531840">
    <property type="component" value="Unassembled WGS sequence"/>
</dbReference>
<dbReference type="InterPro" id="IPR004821">
    <property type="entry name" value="Cyt_trans-like"/>
</dbReference>
<protein>
    <recommendedName>
        <fullName evidence="10">Probable nicotinate-nucleotide adenylyltransferase</fullName>
        <ecNumber evidence="10">2.7.7.18</ecNumber>
    </recommendedName>
    <alternativeName>
        <fullName evidence="10">Deamido-NAD(+) diphosphorylase</fullName>
    </alternativeName>
    <alternativeName>
        <fullName evidence="10">Deamido-NAD(+) pyrophosphorylase</fullName>
    </alternativeName>
    <alternativeName>
        <fullName evidence="10">Nicotinate mononucleotide adenylyltransferase</fullName>
        <shortName evidence="10">NaMN adenylyltransferase</shortName>
    </alternativeName>
</protein>
<dbReference type="GO" id="GO:0016779">
    <property type="term" value="F:nucleotidyltransferase activity"/>
    <property type="evidence" value="ECO:0007669"/>
    <property type="project" value="UniProtKB-KW"/>
</dbReference>
<evidence type="ECO:0000313" key="13">
    <source>
        <dbReference type="Proteomes" id="UP000531840"/>
    </source>
</evidence>
<accession>A0ABX2SXX2</accession>
<dbReference type="HAMAP" id="MF_00244">
    <property type="entry name" value="NaMN_adenylyltr"/>
    <property type="match status" value="1"/>
</dbReference>
<dbReference type="EMBL" id="JACBYF010000001">
    <property type="protein sequence ID" value="NYS46651.1"/>
    <property type="molecule type" value="Genomic_DNA"/>
</dbReference>
<dbReference type="PANTHER" id="PTHR39321">
    <property type="entry name" value="NICOTINATE-NUCLEOTIDE ADENYLYLTRANSFERASE-RELATED"/>
    <property type="match status" value="1"/>
</dbReference>
<organism evidence="12 13">
    <name type="scientific">Gemelliphila palaticanis</name>
    <dbReference type="NCBI Taxonomy" id="81950"/>
    <lineage>
        <taxon>Bacteria</taxon>
        <taxon>Bacillati</taxon>
        <taxon>Bacillota</taxon>
        <taxon>Bacilli</taxon>
        <taxon>Bacillales</taxon>
        <taxon>Gemellaceae</taxon>
        <taxon>Gemelliphila</taxon>
    </lineage>
</organism>
<dbReference type="NCBIfam" id="TIGR00482">
    <property type="entry name" value="nicotinate (nicotinamide) nucleotide adenylyltransferase"/>
    <property type="match status" value="1"/>
</dbReference>
<dbReference type="InterPro" id="IPR005248">
    <property type="entry name" value="NadD/NMNAT"/>
</dbReference>
<evidence type="ECO:0000256" key="2">
    <source>
        <dbReference type="ARBA" id="ARBA00005019"/>
    </source>
</evidence>
<sequence>MEKIALYGGSFDPIHIGHLITAINVVENLDIDKLIFIPSNITPLKSTSLKASNIDRYNMIKLSIEENPRFEVSNYEINKQDISYTYHTVCYFQKIYPDSELYFIVGTDRVKDLHKWYEIKSLSKIVTFIFVARDDESLEKIVSNNEFYKNINYKILKLPIIELSSTEIREKIRDNKNINYILTPECVKYIKEMNLYEF</sequence>
<proteinExistence type="inferred from homology"/>
<comment type="pathway">
    <text evidence="2 10">Cofactor biosynthesis; NAD(+) biosynthesis; deamido-NAD(+) from nicotinate D-ribonucleotide: step 1/1.</text>
</comment>
<dbReference type="EC" id="2.7.7.18" evidence="10"/>
<dbReference type="SUPFAM" id="SSF52374">
    <property type="entry name" value="Nucleotidylyl transferase"/>
    <property type="match status" value="1"/>
</dbReference>
<keyword evidence="13" id="KW-1185">Reference proteome</keyword>
<keyword evidence="7 10" id="KW-0067">ATP-binding</keyword>
<dbReference type="PANTHER" id="PTHR39321:SF3">
    <property type="entry name" value="PHOSPHOPANTETHEINE ADENYLYLTRANSFERASE"/>
    <property type="match status" value="1"/>
</dbReference>
<keyword evidence="5 10" id="KW-0548">Nucleotidyltransferase</keyword>
<evidence type="ECO:0000256" key="4">
    <source>
        <dbReference type="ARBA" id="ARBA00022679"/>
    </source>
</evidence>
<comment type="caution">
    <text evidence="12">The sequence shown here is derived from an EMBL/GenBank/DDBJ whole genome shotgun (WGS) entry which is preliminary data.</text>
</comment>
<name>A0ABX2SXX2_9BACL</name>
<keyword evidence="6 10" id="KW-0547">Nucleotide-binding</keyword>
<evidence type="ECO:0000256" key="5">
    <source>
        <dbReference type="ARBA" id="ARBA00022695"/>
    </source>
</evidence>
<comment type="catalytic activity">
    <reaction evidence="9 10">
        <text>nicotinate beta-D-ribonucleotide + ATP + H(+) = deamido-NAD(+) + diphosphate</text>
        <dbReference type="Rhea" id="RHEA:22860"/>
        <dbReference type="ChEBI" id="CHEBI:15378"/>
        <dbReference type="ChEBI" id="CHEBI:30616"/>
        <dbReference type="ChEBI" id="CHEBI:33019"/>
        <dbReference type="ChEBI" id="CHEBI:57502"/>
        <dbReference type="ChEBI" id="CHEBI:58437"/>
        <dbReference type="EC" id="2.7.7.18"/>
    </reaction>
</comment>
<evidence type="ECO:0000259" key="11">
    <source>
        <dbReference type="Pfam" id="PF01467"/>
    </source>
</evidence>
<evidence type="ECO:0000256" key="3">
    <source>
        <dbReference type="ARBA" id="ARBA00022642"/>
    </source>
</evidence>
<evidence type="ECO:0000313" key="12">
    <source>
        <dbReference type="EMBL" id="NYS46651.1"/>
    </source>
</evidence>
<evidence type="ECO:0000256" key="10">
    <source>
        <dbReference type="HAMAP-Rule" id="MF_00244"/>
    </source>
</evidence>
<dbReference type="NCBIfam" id="TIGR00125">
    <property type="entry name" value="cyt_tran_rel"/>
    <property type="match status" value="1"/>
</dbReference>
<keyword evidence="4 10" id="KW-0808">Transferase</keyword>
<dbReference type="NCBIfam" id="NF000840">
    <property type="entry name" value="PRK00071.1-3"/>
    <property type="match status" value="1"/>
</dbReference>
<reference evidence="12 13" key="1">
    <citation type="submission" date="2020-07" db="EMBL/GenBank/DDBJ databases">
        <title>MOT database genomes.</title>
        <authorList>
            <person name="Joseph S."/>
            <person name="Aduse-Opoku J."/>
            <person name="Hashim A."/>
            <person name="Wade W."/>
            <person name="Curtis M."/>
        </authorList>
    </citation>
    <scope>NUCLEOTIDE SEQUENCE [LARGE SCALE GENOMIC DNA]</scope>
    <source>
        <strain evidence="12 13">CIP 106318</strain>
    </source>
</reference>
<keyword evidence="3 10" id="KW-0662">Pyridine nucleotide biosynthesis</keyword>
<evidence type="ECO:0000256" key="1">
    <source>
        <dbReference type="ARBA" id="ARBA00002324"/>
    </source>
</evidence>
<comment type="function">
    <text evidence="1 10">Catalyzes the reversible adenylation of nicotinate mononucleotide (NaMN) to nicotinic acid adenine dinucleotide (NaAD).</text>
</comment>
<feature type="domain" description="Cytidyltransferase-like" evidence="11">
    <location>
        <begin position="6"/>
        <end position="171"/>
    </location>
</feature>
<dbReference type="Gene3D" id="3.40.50.620">
    <property type="entry name" value="HUPs"/>
    <property type="match status" value="1"/>
</dbReference>
<evidence type="ECO:0000256" key="8">
    <source>
        <dbReference type="ARBA" id="ARBA00023027"/>
    </source>
</evidence>
<gene>
    <name evidence="10 12" type="primary">nadD</name>
    <name evidence="12" type="ORF">HZY85_00380</name>
</gene>
<dbReference type="InterPro" id="IPR014729">
    <property type="entry name" value="Rossmann-like_a/b/a_fold"/>
</dbReference>
<keyword evidence="8 10" id="KW-0520">NAD</keyword>
<evidence type="ECO:0000256" key="9">
    <source>
        <dbReference type="ARBA" id="ARBA00048721"/>
    </source>
</evidence>
<dbReference type="CDD" id="cd02165">
    <property type="entry name" value="NMNAT"/>
    <property type="match status" value="1"/>
</dbReference>